<dbReference type="CDD" id="cd06526">
    <property type="entry name" value="metazoan_ACD"/>
    <property type="match status" value="1"/>
</dbReference>
<dbReference type="InterPro" id="IPR008978">
    <property type="entry name" value="HSP20-like_chaperone"/>
</dbReference>
<dbReference type="InterPro" id="IPR002068">
    <property type="entry name" value="A-crystallin/Hsp20_dom"/>
</dbReference>
<feature type="domain" description="SHSP" evidence="1">
    <location>
        <begin position="48"/>
        <end position="80"/>
    </location>
</feature>
<evidence type="ECO:0000313" key="3">
    <source>
        <dbReference type="Proteomes" id="UP001331761"/>
    </source>
</evidence>
<dbReference type="Gene3D" id="2.60.40.790">
    <property type="match status" value="1"/>
</dbReference>
<comment type="caution">
    <text evidence="2">The sequence shown here is derived from an EMBL/GenBank/DDBJ whole genome shotgun (WGS) entry which is preliminary data.</text>
</comment>
<protein>
    <recommendedName>
        <fullName evidence="1">SHSP domain-containing protein</fullName>
    </recommendedName>
</protein>
<reference evidence="2 3" key="1">
    <citation type="submission" date="2019-10" db="EMBL/GenBank/DDBJ databases">
        <title>Assembly and Annotation for the nematode Trichostrongylus colubriformis.</title>
        <authorList>
            <person name="Martin J."/>
        </authorList>
    </citation>
    <scope>NUCLEOTIDE SEQUENCE [LARGE SCALE GENOMIC DNA]</scope>
    <source>
        <strain evidence="2">G859</strain>
        <tissue evidence="2">Whole worm</tissue>
    </source>
</reference>
<dbReference type="Proteomes" id="UP001331761">
    <property type="component" value="Unassembled WGS sequence"/>
</dbReference>
<proteinExistence type="predicted"/>
<dbReference type="Pfam" id="PF00011">
    <property type="entry name" value="HSP20"/>
    <property type="match status" value="1"/>
</dbReference>
<organism evidence="2 3">
    <name type="scientific">Trichostrongylus colubriformis</name>
    <name type="common">Black scour worm</name>
    <dbReference type="NCBI Taxonomy" id="6319"/>
    <lineage>
        <taxon>Eukaryota</taxon>
        <taxon>Metazoa</taxon>
        <taxon>Ecdysozoa</taxon>
        <taxon>Nematoda</taxon>
        <taxon>Chromadorea</taxon>
        <taxon>Rhabditida</taxon>
        <taxon>Rhabditina</taxon>
        <taxon>Rhabditomorpha</taxon>
        <taxon>Strongyloidea</taxon>
        <taxon>Trichostrongylidae</taxon>
        <taxon>Trichostrongylus</taxon>
    </lineage>
</organism>
<dbReference type="AlphaFoldDB" id="A0AAN8IQL6"/>
<evidence type="ECO:0000259" key="1">
    <source>
        <dbReference type="Pfam" id="PF00011"/>
    </source>
</evidence>
<sequence length="85" mass="9511">MTKLMMKSMMNKVENVLERKTAGWDSNFDNISLTSSPRDLREVALECNEEFLLPRGTNPEQISSTLSTDGVLTVEAPLPQLAIQQ</sequence>
<dbReference type="EMBL" id="WIXE01008114">
    <property type="protein sequence ID" value="KAK5979683.1"/>
    <property type="molecule type" value="Genomic_DNA"/>
</dbReference>
<keyword evidence="3" id="KW-1185">Reference proteome</keyword>
<accession>A0AAN8IQL6</accession>
<evidence type="ECO:0000313" key="2">
    <source>
        <dbReference type="EMBL" id="KAK5979683.1"/>
    </source>
</evidence>
<gene>
    <name evidence="2" type="ORF">GCK32_008512</name>
</gene>
<name>A0AAN8IQL6_TRICO</name>